<dbReference type="PANTHER" id="PTHR46586:SF3">
    <property type="entry name" value="ANKYRIN REPEAT-CONTAINING PROTEIN"/>
    <property type="match status" value="1"/>
</dbReference>
<protein>
    <submittedName>
        <fullName evidence="1">Ankyrin repeat and SAM domain-containing protein 3</fullName>
    </submittedName>
</protein>
<dbReference type="Proteomes" id="UP000694044">
    <property type="component" value="Unassembled WGS sequence"/>
</dbReference>
<dbReference type="PANTHER" id="PTHR46586">
    <property type="entry name" value="ANKYRIN REPEAT-CONTAINING PROTEIN"/>
    <property type="match status" value="1"/>
</dbReference>
<evidence type="ECO:0000313" key="2">
    <source>
        <dbReference type="Proteomes" id="UP000694044"/>
    </source>
</evidence>
<accession>A0A8T1WDZ6</accession>
<dbReference type="InterPro" id="IPR052050">
    <property type="entry name" value="SecEffector_AnkRepeat"/>
</dbReference>
<sequence length="242" mass="27079">MQYIAARALAGTLDPFYRRWTLNATSWFVAIQGDLPSLQWLVESYLPNGRLSAAVYAAAANGHVGILEWLHKFHRERVYWNCIEMCGALDYGHGDAVQWLRVNSPPRPESLKLVVRSAAKTGNLAAVRWLYNDCHAPAEDALVHAQKGGRWETARWILVNCDLAVRRVKWDAAAASVAANGNIEVAQWLYENRSEVDARLAMKEAILHARFEIVVYLHSKGWKSPLSPAQLFVAQAGNWSSG</sequence>
<dbReference type="OrthoDB" id="151517at2759"/>
<reference evidence="1" key="1">
    <citation type="submission" date="2021-02" db="EMBL/GenBank/DDBJ databases">
        <authorList>
            <person name="Palmer J.M."/>
        </authorList>
    </citation>
    <scope>NUCLEOTIDE SEQUENCE</scope>
    <source>
        <strain evidence="1">SCRP734</strain>
    </source>
</reference>
<comment type="caution">
    <text evidence="1">The sequence shown here is derived from an EMBL/GenBank/DDBJ whole genome shotgun (WGS) entry which is preliminary data.</text>
</comment>
<proteinExistence type="predicted"/>
<gene>
    <name evidence="1" type="primary">ANKS3_7</name>
    <name evidence="1" type="ORF">PHYPSEUDO_009342</name>
</gene>
<organism evidence="1 2">
    <name type="scientific">Phytophthora pseudosyringae</name>
    <dbReference type="NCBI Taxonomy" id="221518"/>
    <lineage>
        <taxon>Eukaryota</taxon>
        <taxon>Sar</taxon>
        <taxon>Stramenopiles</taxon>
        <taxon>Oomycota</taxon>
        <taxon>Peronosporomycetes</taxon>
        <taxon>Peronosporales</taxon>
        <taxon>Peronosporaceae</taxon>
        <taxon>Phytophthora</taxon>
    </lineage>
</organism>
<keyword evidence="2" id="KW-1185">Reference proteome</keyword>
<dbReference type="EMBL" id="JAGDFM010000039">
    <property type="protein sequence ID" value="KAG7389829.1"/>
    <property type="molecule type" value="Genomic_DNA"/>
</dbReference>
<dbReference type="AlphaFoldDB" id="A0A8T1WDZ6"/>
<evidence type="ECO:0000313" key="1">
    <source>
        <dbReference type="EMBL" id="KAG7389829.1"/>
    </source>
</evidence>
<name>A0A8T1WDZ6_9STRA</name>